<evidence type="ECO:0000256" key="3">
    <source>
        <dbReference type="SAM" id="MobiDB-lite"/>
    </source>
</evidence>
<dbReference type="InterPro" id="IPR014012">
    <property type="entry name" value="HSA_dom"/>
</dbReference>
<feature type="compositionally biased region" description="Low complexity" evidence="3">
    <location>
        <begin position="126"/>
        <end position="138"/>
    </location>
</feature>
<comment type="caution">
    <text evidence="5">The sequence shown here is derived from an EMBL/GenBank/DDBJ whole genome shotgun (WGS) entry which is preliminary data.</text>
</comment>
<name>A0ABP1S8H5_9HEXA</name>
<dbReference type="PROSITE" id="PS51204">
    <property type="entry name" value="HSA"/>
    <property type="match status" value="1"/>
</dbReference>
<keyword evidence="6" id="KW-1185">Reference proteome</keyword>
<sequence>MEGVGLTNPGSLDDLVGGGTKEFTTSGIEFTIHSQLAILAEAASMLPHANIGEEDKDALKIKKDHETYCQRVVSLLKNGTTVKKSSISTAILPRRQVGSGRNFMKRRRRFLQNGNRQSNKEPSHLPSSIPTQTIPSSIEQPEEIASTSKRKLEEEIEAEVVPPITVIVDEVASNSIPKTGVGHRWLRSKAMTNEDFINLQRARDTDISHERKRRRSGSLQRNGCQGQSQDTDERLFYTGGDGMSSTADLSTSLQDPEFSMSLMPKAICAPPERSIYNVSQKISLELVQPPKVDELLDTPPVEASIEDGDKPQEMEVDISASEFTLLPAHDEIKNEDDKSSKSCLKSHKNAWSRHFPFSLRLETPSVPECLPTPAKVMKYSAEFDTNYKIRQRVRELKYEGLWTATRLPKVYERPRSKNHWDYVLEEMTWMAEDFASEKRWKMNAAKQVN</sequence>
<evidence type="ECO:0000256" key="2">
    <source>
        <dbReference type="ARBA" id="ARBA00023242"/>
    </source>
</evidence>
<accession>A0ABP1S8H5</accession>
<protein>
    <recommendedName>
        <fullName evidence="4">HSA domain-containing protein</fullName>
    </recommendedName>
</protein>
<dbReference type="PANTHER" id="PTHR46459:SF1">
    <property type="entry name" value="E1A-BINDING PROTEIN P400"/>
    <property type="match status" value="1"/>
</dbReference>
<comment type="subcellular location">
    <subcellularLocation>
        <location evidence="1">Nucleus</location>
    </subcellularLocation>
</comment>
<organism evidence="5 6">
    <name type="scientific">Orchesella dallaii</name>
    <dbReference type="NCBI Taxonomy" id="48710"/>
    <lineage>
        <taxon>Eukaryota</taxon>
        <taxon>Metazoa</taxon>
        <taxon>Ecdysozoa</taxon>
        <taxon>Arthropoda</taxon>
        <taxon>Hexapoda</taxon>
        <taxon>Collembola</taxon>
        <taxon>Entomobryomorpha</taxon>
        <taxon>Entomobryoidea</taxon>
        <taxon>Orchesellidae</taxon>
        <taxon>Orchesellinae</taxon>
        <taxon>Orchesella</taxon>
    </lineage>
</organism>
<reference evidence="5 6" key="1">
    <citation type="submission" date="2024-08" db="EMBL/GenBank/DDBJ databases">
        <authorList>
            <person name="Cucini C."/>
            <person name="Frati F."/>
        </authorList>
    </citation>
    <scope>NUCLEOTIDE SEQUENCE [LARGE SCALE GENOMIC DNA]</scope>
</reference>
<feature type="region of interest" description="Disordered" evidence="3">
    <location>
        <begin position="111"/>
        <end position="150"/>
    </location>
</feature>
<evidence type="ECO:0000313" key="5">
    <source>
        <dbReference type="EMBL" id="CAL8147243.1"/>
    </source>
</evidence>
<evidence type="ECO:0000313" key="6">
    <source>
        <dbReference type="Proteomes" id="UP001642540"/>
    </source>
</evidence>
<evidence type="ECO:0000259" key="4">
    <source>
        <dbReference type="PROSITE" id="PS51204"/>
    </source>
</evidence>
<feature type="region of interest" description="Disordered" evidence="3">
    <location>
        <begin position="205"/>
        <end position="232"/>
    </location>
</feature>
<dbReference type="Proteomes" id="UP001642540">
    <property type="component" value="Unassembled WGS sequence"/>
</dbReference>
<feature type="domain" description="HSA" evidence="4">
    <location>
        <begin position="407"/>
        <end position="449"/>
    </location>
</feature>
<dbReference type="EMBL" id="CAXLJM020000164">
    <property type="protein sequence ID" value="CAL8147243.1"/>
    <property type="molecule type" value="Genomic_DNA"/>
</dbReference>
<dbReference type="PANTHER" id="PTHR46459">
    <property type="entry name" value="E1A-BINDING PROTEIN P400-RELATED"/>
    <property type="match status" value="1"/>
</dbReference>
<proteinExistence type="predicted"/>
<evidence type="ECO:0000256" key="1">
    <source>
        <dbReference type="ARBA" id="ARBA00004123"/>
    </source>
</evidence>
<gene>
    <name evidence="5" type="ORF">ODALV1_LOCUS31080</name>
</gene>
<dbReference type="Pfam" id="PF07529">
    <property type="entry name" value="HSA"/>
    <property type="match status" value="1"/>
</dbReference>
<keyword evidence="2" id="KW-0539">Nucleus</keyword>
<feature type="compositionally biased region" description="Polar residues" evidence="3">
    <location>
        <begin position="217"/>
        <end position="229"/>
    </location>
</feature>